<comment type="caution">
    <text evidence="8">The sequence shown here is derived from an EMBL/GenBank/DDBJ whole genome shotgun (WGS) entry which is preliminary data.</text>
</comment>
<protein>
    <submittedName>
        <fullName evidence="8">MFS transporter</fullName>
    </submittedName>
</protein>
<reference evidence="8 9" key="1">
    <citation type="journal article" date="2019" name="Int. J. Syst. Evol. Microbiol.">
        <title>The Global Catalogue of Microorganisms (GCM) 10K type strain sequencing project: providing services to taxonomists for standard genome sequencing and annotation.</title>
        <authorList>
            <consortium name="The Broad Institute Genomics Platform"/>
            <consortium name="The Broad Institute Genome Sequencing Center for Infectious Disease"/>
            <person name="Wu L."/>
            <person name="Ma J."/>
        </authorList>
    </citation>
    <scope>NUCLEOTIDE SEQUENCE [LARGE SCALE GENOMIC DNA]</scope>
    <source>
        <strain evidence="8 9">JCM 16009</strain>
    </source>
</reference>
<evidence type="ECO:0000256" key="6">
    <source>
        <dbReference type="SAM" id="Phobius"/>
    </source>
</evidence>
<dbReference type="Pfam" id="PF07690">
    <property type="entry name" value="MFS_1"/>
    <property type="match status" value="1"/>
</dbReference>
<evidence type="ECO:0000259" key="7">
    <source>
        <dbReference type="PROSITE" id="PS50850"/>
    </source>
</evidence>
<feature type="transmembrane region" description="Helical" evidence="6">
    <location>
        <begin position="240"/>
        <end position="258"/>
    </location>
</feature>
<evidence type="ECO:0000256" key="3">
    <source>
        <dbReference type="ARBA" id="ARBA00022692"/>
    </source>
</evidence>
<dbReference type="EMBL" id="BAAAQK010000029">
    <property type="protein sequence ID" value="GAA1879314.1"/>
    <property type="molecule type" value="Genomic_DNA"/>
</dbReference>
<keyword evidence="3 6" id="KW-0812">Transmembrane</keyword>
<dbReference type="CDD" id="cd17504">
    <property type="entry name" value="MFS_MMR_MDR_like"/>
    <property type="match status" value="1"/>
</dbReference>
<organism evidence="8 9">
    <name type="scientific">Pseudonocardia ailaonensis</name>
    <dbReference type="NCBI Taxonomy" id="367279"/>
    <lineage>
        <taxon>Bacteria</taxon>
        <taxon>Bacillati</taxon>
        <taxon>Actinomycetota</taxon>
        <taxon>Actinomycetes</taxon>
        <taxon>Pseudonocardiales</taxon>
        <taxon>Pseudonocardiaceae</taxon>
        <taxon>Pseudonocardia</taxon>
    </lineage>
</organism>
<keyword evidence="9" id="KW-1185">Reference proteome</keyword>
<feature type="transmembrane region" description="Helical" evidence="6">
    <location>
        <begin position="178"/>
        <end position="199"/>
    </location>
</feature>
<dbReference type="InterPro" id="IPR036259">
    <property type="entry name" value="MFS_trans_sf"/>
</dbReference>
<dbReference type="PANTHER" id="PTHR42718">
    <property type="entry name" value="MAJOR FACILITATOR SUPERFAMILY MULTIDRUG TRANSPORTER MFSC"/>
    <property type="match status" value="1"/>
</dbReference>
<keyword evidence="5 6" id="KW-0472">Membrane</keyword>
<dbReference type="RefSeq" id="WP_344427667.1">
    <property type="nucleotide sequence ID" value="NZ_BAAAQK010000029.1"/>
</dbReference>
<name>A0ABN2NQR7_9PSEU</name>
<dbReference type="PANTHER" id="PTHR42718:SF9">
    <property type="entry name" value="MAJOR FACILITATOR SUPERFAMILY MULTIDRUG TRANSPORTER MFSC"/>
    <property type="match status" value="1"/>
</dbReference>
<accession>A0ABN2NQR7</accession>
<feature type="transmembrane region" description="Helical" evidence="6">
    <location>
        <begin position="348"/>
        <end position="368"/>
    </location>
</feature>
<feature type="transmembrane region" description="Helical" evidence="6">
    <location>
        <begin position="414"/>
        <end position="435"/>
    </location>
</feature>
<feature type="transmembrane region" description="Helical" evidence="6">
    <location>
        <begin position="278"/>
        <end position="298"/>
    </location>
</feature>
<dbReference type="PROSITE" id="PS50850">
    <property type="entry name" value="MFS"/>
    <property type="match status" value="1"/>
</dbReference>
<sequence>MSLTAPSPTATATYPVLEERRNDRALVAVLSLAGTMASIQQTMVVPLVPQLPTLLGVSPADASWAVTATLLTAAVATPMVGRLADMYGKRRMLLVCLGFVILGSAVAAVTTGLTGLLVGRAMQGMGIGVIPLGISAMRDHLPVRALPRATARMSASLGVGGAFGLPLGAFLIEHASWHAMFVVSAVIAAVMIVLVLRFVPESPAPGGRFDLPGAVGLSLSLLALLLALSKGGGWGWGNPLTLGLFGGSAVLLALWGLWELRTAHPLVDLRVSRRRQVLLTNLTGPMFGFGILTSSLVFPQLLQLSAETGYGFGQTVLVAGLLQAPGGIAMMLMSPVSARITERAGPRVSLMAGALVTALAYTFAVFWHGELWHIVVAVTLASTGVGIAYGAMPALIMGAVPLGQTATANSVNNLSRAIGTSLASATAGMVLAGMTTTVAGHAHPAEAAFVLVLLIAAVASAVAAAVAAFLPRGARAR</sequence>
<gene>
    <name evidence="8" type="ORF">GCM10009836_70860</name>
</gene>
<keyword evidence="2" id="KW-0813">Transport</keyword>
<comment type="subcellular location">
    <subcellularLocation>
        <location evidence="1">Cell membrane</location>
        <topology evidence="1">Multi-pass membrane protein</topology>
    </subcellularLocation>
</comment>
<dbReference type="Gene3D" id="1.20.1250.20">
    <property type="entry name" value="MFS general substrate transporter like domains"/>
    <property type="match status" value="2"/>
</dbReference>
<feature type="transmembrane region" description="Helical" evidence="6">
    <location>
        <begin position="374"/>
        <end position="402"/>
    </location>
</feature>
<feature type="transmembrane region" description="Helical" evidence="6">
    <location>
        <begin position="149"/>
        <end position="172"/>
    </location>
</feature>
<evidence type="ECO:0000256" key="1">
    <source>
        <dbReference type="ARBA" id="ARBA00004651"/>
    </source>
</evidence>
<feature type="transmembrane region" description="Helical" evidence="6">
    <location>
        <begin position="92"/>
        <end position="111"/>
    </location>
</feature>
<dbReference type="SUPFAM" id="SSF103473">
    <property type="entry name" value="MFS general substrate transporter"/>
    <property type="match status" value="1"/>
</dbReference>
<dbReference type="Proteomes" id="UP001500449">
    <property type="component" value="Unassembled WGS sequence"/>
</dbReference>
<dbReference type="InterPro" id="IPR020846">
    <property type="entry name" value="MFS_dom"/>
</dbReference>
<evidence type="ECO:0000256" key="4">
    <source>
        <dbReference type="ARBA" id="ARBA00022989"/>
    </source>
</evidence>
<feature type="transmembrane region" description="Helical" evidence="6">
    <location>
        <begin position="62"/>
        <end position="80"/>
    </location>
</feature>
<feature type="transmembrane region" description="Helical" evidence="6">
    <location>
        <begin position="117"/>
        <end position="137"/>
    </location>
</feature>
<keyword evidence="4 6" id="KW-1133">Transmembrane helix</keyword>
<evidence type="ECO:0000256" key="2">
    <source>
        <dbReference type="ARBA" id="ARBA00022448"/>
    </source>
</evidence>
<feature type="transmembrane region" description="Helical" evidence="6">
    <location>
        <begin position="310"/>
        <end position="336"/>
    </location>
</feature>
<evidence type="ECO:0000313" key="9">
    <source>
        <dbReference type="Proteomes" id="UP001500449"/>
    </source>
</evidence>
<feature type="domain" description="Major facilitator superfamily (MFS) profile" evidence="7">
    <location>
        <begin position="26"/>
        <end position="475"/>
    </location>
</feature>
<evidence type="ECO:0000313" key="8">
    <source>
        <dbReference type="EMBL" id="GAA1879314.1"/>
    </source>
</evidence>
<feature type="transmembrane region" description="Helical" evidence="6">
    <location>
        <begin position="447"/>
        <end position="470"/>
    </location>
</feature>
<feature type="transmembrane region" description="Helical" evidence="6">
    <location>
        <begin position="25"/>
        <end position="42"/>
    </location>
</feature>
<dbReference type="InterPro" id="IPR011701">
    <property type="entry name" value="MFS"/>
</dbReference>
<feature type="transmembrane region" description="Helical" evidence="6">
    <location>
        <begin position="211"/>
        <end position="228"/>
    </location>
</feature>
<evidence type="ECO:0000256" key="5">
    <source>
        <dbReference type="ARBA" id="ARBA00023136"/>
    </source>
</evidence>
<proteinExistence type="predicted"/>